<dbReference type="GO" id="GO:0016020">
    <property type="term" value="C:membrane"/>
    <property type="evidence" value="ECO:0007669"/>
    <property type="project" value="TreeGrafter"/>
</dbReference>
<dbReference type="Gene3D" id="1.20.58.80">
    <property type="entry name" value="Phosphotransferase system, lactose/cellobiose-type IIA subunit"/>
    <property type="match status" value="1"/>
</dbReference>
<evidence type="ECO:0000259" key="10">
    <source>
        <dbReference type="PROSITE" id="PS50249"/>
    </source>
</evidence>
<dbReference type="GO" id="GO:0140492">
    <property type="term" value="F:metal-dependent deubiquitinase activity"/>
    <property type="evidence" value="ECO:0007669"/>
    <property type="project" value="InterPro"/>
</dbReference>
<dbReference type="PROSITE" id="PS50249">
    <property type="entry name" value="MPN"/>
    <property type="match status" value="1"/>
</dbReference>
<reference evidence="11 12" key="1">
    <citation type="journal article" date="2017" name="Curr. Biol.">
        <title>Genome architecture and evolution of a unichromosomal asexual nematode.</title>
        <authorList>
            <person name="Fradin H."/>
            <person name="Zegar C."/>
            <person name="Gutwein M."/>
            <person name="Lucas J."/>
            <person name="Kovtun M."/>
            <person name="Corcoran D."/>
            <person name="Baugh L.R."/>
            <person name="Kiontke K."/>
            <person name="Gunsalus K."/>
            <person name="Fitch D.H."/>
            <person name="Piano F."/>
        </authorList>
    </citation>
    <scope>NUCLEOTIDE SEQUENCE [LARGE SCALE GENOMIC DNA]</scope>
    <source>
        <strain evidence="11">PF1309</strain>
    </source>
</reference>
<keyword evidence="12" id="KW-1185">Reference proteome</keyword>
<evidence type="ECO:0000256" key="5">
    <source>
        <dbReference type="ARBA" id="ARBA00022786"/>
    </source>
</evidence>
<dbReference type="CDD" id="cd08066">
    <property type="entry name" value="MPN_AMSH_like"/>
    <property type="match status" value="1"/>
</dbReference>
<dbReference type="SUPFAM" id="SSF102712">
    <property type="entry name" value="JAB1/MPN domain"/>
    <property type="match status" value="1"/>
</dbReference>
<dbReference type="PANTHER" id="PTHR12947">
    <property type="entry name" value="AMSH-LIKE PROTEASE"/>
    <property type="match status" value="1"/>
</dbReference>
<dbReference type="InterPro" id="IPR037518">
    <property type="entry name" value="MPN"/>
</dbReference>
<dbReference type="GO" id="GO:0061578">
    <property type="term" value="F:K63-linked deubiquitinase activity"/>
    <property type="evidence" value="ECO:0007669"/>
    <property type="project" value="InterPro"/>
</dbReference>
<dbReference type="OrthoDB" id="3640at2759"/>
<dbReference type="SMART" id="SM00232">
    <property type="entry name" value="JAB_MPN"/>
    <property type="match status" value="1"/>
</dbReference>
<name>A0A2A2K7X0_9BILA</name>
<dbReference type="STRING" id="2018661.A0A2A2K7X0"/>
<dbReference type="GO" id="GO:0005768">
    <property type="term" value="C:endosome"/>
    <property type="evidence" value="ECO:0007669"/>
    <property type="project" value="TreeGrafter"/>
</dbReference>
<dbReference type="GO" id="GO:0006508">
    <property type="term" value="P:proteolysis"/>
    <property type="evidence" value="ECO:0007669"/>
    <property type="project" value="UniProtKB-KW"/>
</dbReference>
<comment type="similarity">
    <text evidence="2">Belongs to the peptidase M67C family.</text>
</comment>
<evidence type="ECO:0000256" key="6">
    <source>
        <dbReference type="ARBA" id="ARBA00022801"/>
    </source>
</evidence>
<evidence type="ECO:0000313" key="11">
    <source>
        <dbReference type="EMBL" id="PAV69973.1"/>
    </source>
</evidence>
<keyword evidence="5" id="KW-0833">Ubl conjugation pathway</keyword>
<comment type="caution">
    <text evidence="11">The sequence shown here is derived from an EMBL/GenBank/DDBJ whole genome shotgun (WGS) entry which is preliminary data.</text>
</comment>
<evidence type="ECO:0000256" key="4">
    <source>
        <dbReference type="ARBA" id="ARBA00022723"/>
    </source>
</evidence>
<comment type="cofactor">
    <cofactor evidence="1">
        <name>Zn(2+)</name>
        <dbReference type="ChEBI" id="CHEBI:29105"/>
    </cofactor>
</comment>
<dbReference type="Pfam" id="PF08969">
    <property type="entry name" value="USP8_dimer"/>
    <property type="match status" value="1"/>
</dbReference>
<dbReference type="PANTHER" id="PTHR12947:SF13">
    <property type="entry name" value="FI19924P1"/>
    <property type="match status" value="1"/>
</dbReference>
<evidence type="ECO:0000256" key="2">
    <source>
        <dbReference type="ARBA" id="ARBA00010981"/>
    </source>
</evidence>
<sequence>MISDTLDAEAKSNATERMKKLLKSAESLKVSDQVPIARYYRSLIEMHRMAMAYIDDGNLEKGLVLLVRFCWFAMDEIRSHVDYSIHESEEKRRVAELIPSAMTKAENIKRELKKIFEAEASHFRRLLEVHRRKQQEEQEAELGQTMEKAAREILAEEAAKAAKTDRMLDKKLDHIEIVDPNMATANLNFPSLSSISAASTATKPSAPSINRVDKPTSTPGPMSQKRMAVSGELIEKFLDHAKENTMNNVETCGILCGKMVRDRFMVTHVIIPRQKGSADGCIAEGEEEVFRLQDNEGLITLGWIHTHPSQTAFLSSVDLHTHCAYQTMMSEAIAIVAAPAKQEVGTFVLTPEGLSTIGACELTGFHPHPGIFLIFFFILCYFHDLEAQRLFTAAQHVVYSANIPCTVIDFRNR</sequence>
<dbReference type="Proteomes" id="UP000218231">
    <property type="component" value="Unassembled WGS sequence"/>
</dbReference>
<protein>
    <recommendedName>
        <fullName evidence="10">MPN domain-containing protein</fullName>
    </recommendedName>
</protein>
<keyword evidence="4" id="KW-0479">Metal-binding</keyword>
<keyword evidence="6" id="KW-0378">Hydrolase</keyword>
<gene>
    <name evidence="11" type="ORF">WR25_10919</name>
</gene>
<feature type="compositionally biased region" description="Low complexity" evidence="9">
    <location>
        <begin position="200"/>
        <end position="209"/>
    </location>
</feature>
<dbReference type="GO" id="GO:0070536">
    <property type="term" value="P:protein K63-linked deubiquitination"/>
    <property type="evidence" value="ECO:0007669"/>
    <property type="project" value="InterPro"/>
</dbReference>
<evidence type="ECO:0000313" key="12">
    <source>
        <dbReference type="Proteomes" id="UP000218231"/>
    </source>
</evidence>
<evidence type="ECO:0000256" key="9">
    <source>
        <dbReference type="SAM" id="MobiDB-lite"/>
    </source>
</evidence>
<evidence type="ECO:0000256" key="8">
    <source>
        <dbReference type="ARBA" id="ARBA00023049"/>
    </source>
</evidence>
<dbReference type="EMBL" id="LIAE01009380">
    <property type="protein sequence ID" value="PAV69973.1"/>
    <property type="molecule type" value="Genomic_DNA"/>
</dbReference>
<feature type="domain" description="MPN" evidence="10">
    <location>
        <begin position="227"/>
        <end position="358"/>
    </location>
</feature>
<keyword evidence="3" id="KW-0645">Protease</keyword>
<evidence type="ECO:0000256" key="3">
    <source>
        <dbReference type="ARBA" id="ARBA00022670"/>
    </source>
</evidence>
<dbReference type="Pfam" id="PF01398">
    <property type="entry name" value="JAB"/>
    <property type="match status" value="1"/>
</dbReference>
<dbReference type="AlphaFoldDB" id="A0A2A2K7X0"/>
<keyword evidence="7" id="KW-0862">Zinc</keyword>
<dbReference type="GO" id="GO:0046872">
    <property type="term" value="F:metal ion binding"/>
    <property type="evidence" value="ECO:0007669"/>
    <property type="project" value="UniProtKB-KW"/>
</dbReference>
<evidence type="ECO:0000256" key="7">
    <source>
        <dbReference type="ARBA" id="ARBA00022833"/>
    </source>
</evidence>
<evidence type="ECO:0000256" key="1">
    <source>
        <dbReference type="ARBA" id="ARBA00001947"/>
    </source>
</evidence>
<dbReference type="InterPro" id="IPR044098">
    <property type="entry name" value="STAMBP/STALP-like_MPN"/>
</dbReference>
<accession>A0A2A2K7X0</accession>
<keyword evidence="8" id="KW-0482">Metalloprotease</keyword>
<dbReference type="InterPro" id="IPR000555">
    <property type="entry name" value="JAMM/MPN+_dom"/>
</dbReference>
<organism evidence="11 12">
    <name type="scientific">Diploscapter pachys</name>
    <dbReference type="NCBI Taxonomy" id="2018661"/>
    <lineage>
        <taxon>Eukaryota</taxon>
        <taxon>Metazoa</taxon>
        <taxon>Ecdysozoa</taxon>
        <taxon>Nematoda</taxon>
        <taxon>Chromadorea</taxon>
        <taxon>Rhabditida</taxon>
        <taxon>Rhabditina</taxon>
        <taxon>Rhabditomorpha</taxon>
        <taxon>Rhabditoidea</taxon>
        <taxon>Rhabditidae</taxon>
        <taxon>Diploscapter</taxon>
    </lineage>
</organism>
<dbReference type="InterPro" id="IPR015063">
    <property type="entry name" value="USP8_dimer"/>
</dbReference>
<feature type="region of interest" description="Disordered" evidence="9">
    <location>
        <begin position="200"/>
        <end position="225"/>
    </location>
</feature>
<dbReference type="Gene3D" id="3.40.140.10">
    <property type="entry name" value="Cytidine Deaminase, domain 2"/>
    <property type="match status" value="1"/>
</dbReference>
<proteinExistence type="inferred from homology"/>